<dbReference type="Proteomes" id="UP000199361">
    <property type="component" value="Unassembled WGS sequence"/>
</dbReference>
<evidence type="ECO:0000313" key="1">
    <source>
        <dbReference type="EMBL" id="SET49649.1"/>
    </source>
</evidence>
<evidence type="ECO:0000313" key="2">
    <source>
        <dbReference type="Proteomes" id="UP000199361"/>
    </source>
</evidence>
<gene>
    <name evidence="1" type="ORF">SAMN05421811_103225</name>
</gene>
<name>A0A1I0EVM5_9ACTN</name>
<dbReference type="AlphaFoldDB" id="A0A1I0EVM5"/>
<reference evidence="1 2" key="1">
    <citation type="submission" date="2016-10" db="EMBL/GenBank/DDBJ databases">
        <authorList>
            <person name="de Groot N.N."/>
        </authorList>
    </citation>
    <scope>NUCLEOTIDE SEQUENCE [LARGE SCALE GENOMIC DNA]</scope>
    <source>
        <strain evidence="1 2">CGMCC 4.5598</strain>
    </source>
</reference>
<organism evidence="1 2">
    <name type="scientific">Nonomuraea wenchangensis</name>
    <dbReference type="NCBI Taxonomy" id="568860"/>
    <lineage>
        <taxon>Bacteria</taxon>
        <taxon>Bacillati</taxon>
        <taxon>Actinomycetota</taxon>
        <taxon>Actinomycetes</taxon>
        <taxon>Streptosporangiales</taxon>
        <taxon>Streptosporangiaceae</taxon>
        <taxon>Nonomuraea</taxon>
    </lineage>
</organism>
<accession>A0A1I0EVM5</accession>
<protein>
    <submittedName>
        <fullName evidence="1">Uncharacterized protein</fullName>
    </submittedName>
</protein>
<proteinExistence type="predicted"/>
<dbReference type="EMBL" id="FOHX01000003">
    <property type="protein sequence ID" value="SET49649.1"/>
    <property type="molecule type" value="Genomic_DNA"/>
</dbReference>
<keyword evidence="2" id="KW-1185">Reference proteome</keyword>
<dbReference type="RefSeq" id="WP_091079454.1">
    <property type="nucleotide sequence ID" value="NZ_FOHX01000003.1"/>
</dbReference>
<sequence length="218" mass="24905">MKVYVATSGYRGDYWYSIQQVFRTREAAEAYGRAHDIEEFELLDAPPEVRDWHTITRTFGKDAGSGEPVHRVDQLDFLGDPDRIEVQVDRNPKDRDRPYKVVVEGWDLDKVKAASEAQCANFLAERNEWAASVVAELDRIDVKVWYEVDGKTVLETPVHRTADHFTVPHDLVCSQLGIDPSQSLHGRWLTVERLSFTEADGFSLCRDPQDHLASSESR</sequence>
<dbReference type="STRING" id="568860.SAMN05421811_103225"/>